<evidence type="ECO:0000256" key="2">
    <source>
        <dbReference type="SAM" id="Phobius"/>
    </source>
</evidence>
<feature type="compositionally biased region" description="Basic and acidic residues" evidence="1">
    <location>
        <begin position="209"/>
        <end position="220"/>
    </location>
</feature>
<dbReference type="AlphaFoldDB" id="A0AAE3JQF0"/>
<accession>A0AAE3JQF0</accession>
<protein>
    <submittedName>
        <fullName evidence="3">Uncharacterized protein</fullName>
    </submittedName>
</protein>
<dbReference type="RefSeq" id="WP_238032627.1">
    <property type="nucleotide sequence ID" value="NZ_JAKNFS010000001.1"/>
</dbReference>
<feature type="transmembrane region" description="Helical" evidence="2">
    <location>
        <begin position="7"/>
        <end position="26"/>
    </location>
</feature>
<feature type="region of interest" description="Disordered" evidence="1">
    <location>
        <begin position="169"/>
        <end position="234"/>
    </location>
</feature>
<comment type="caution">
    <text evidence="3">The sequence shown here is derived from an EMBL/GenBank/DDBJ whole genome shotgun (WGS) entry which is preliminary data.</text>
</comment>
<feature type="transmembrane region" description="Helical" evidence="2">
    <location>
        <begin position="139"/>
        <end position="158"/>
    </location>
</feature>
<dbReference type="EMBL" id="JAKNFS010000001">
    <property type="protein sequence ID" value="MCG4763970.1"/>
    <property type="molecule type" value="Genomic_DNA"/>
</dbReference>
<organism evidence="3 4">
    <name type="scientific">Fusicatenibacter saccharivorans</name>
    <dbReference type="NCBI Taxonomy" id="1150298"/>
    <lineage>
        <taxon>Bacteria</taxon>
        <taxon>Bacillati</taxon>
        <taxon>Bacillota</taxon>
        <taxon>Clostridia</taxon>
        <taxon>Lachnospirales</taxon>
        <taxon>Lachnospiraceae</taxon>
        <taxon>Fusicatenibacter</taxon>
    </lineage>
</organism>
<evidence type="ECO:0000313" key="3">
    <source>
        <dbReference type="EMBL" id="MCG4763970.1"/>
    </source>
</evidence>
<evidence type="ECO:0000313" key="4">
    <source>
        <dbReference type="Proteomes" id="UP001199915"/>
    </source>
</evidence>
<reference evidence="3" key="1">
    <citation type="submission" date="2022-01" db="EMBL/GenBank/DDBJ databases">
        <title>Collection of gut derived symbiotic bacterial strains cultured from healthy donors.</title>
        <authorList>
            <person name="Lin H."/>
            <person name="Kohout C."/>
            <person name="Waligurski E."/>
            <person name="Pamer E.G."/>
        </authorList>
    </citation>
    <scope>NUCLEOTIDE SEQUENCE</scope>
    <source>
        <strain evidence="3">DFI.5.49</strain>
    </source>
</reference>
<keyword evidence="2" id="KW-0812">Transmembrane</keyword>
<dbReference type="Proteomes" id="UP001199915">
    <property type="component" value="Unassembled WGS sequence"/>
</dbReference>
<keyword evidence="2" id="KW-1133">Transmembrane helix</keyword>
<keyword evidence="2" id="KW-0472">Membrane</keyword>
<feature type="transmembrane region" description="Helical" evidence="2">
    <location>
        <begin position="67"/>
        <end position="87"/>
    </location>
</feature>
<sequence length="234" mass="27076">MKTKAKYVIVILFLCTIPLYFCRMIGWKDDAIRLYDVILYGMESQEGDSFVGGMIWKLMQESVFENINAWLIGTAAVTLVGSVLVTLLNGKKTYVLAIVLSIVTNGGLAWSMQRLSWGWKNKVDYNGQMTGMPLRMEFVWVWIALHVLILIFALWGMVSKEKSASKKSVSRKIEPEKIKSKKRNRKKSSRKKPYQRTRQLRRCGQRVPPAEEFRKKEKSFVRAADQNCNKRSRK</sequence>
<proteinExistence type="predicted"/>
<evidence type="ECO:0000256" key="1">
    <source>
        <dbReference type="SAM" id="MobiDB-lite"/>
    </source>
</evidence>
<feature type="compositionally biased region" description="Basic residues" evidence="1">
    <location>
        <begin position="179"/>
        <end position="204"/>
    </location>
</feature>
<feature type="transmembrane region" description="Helical" evidence="2">
    <location>
        <begin position="94"/>
        <end position="112"/>
    </location>
</feature>
<name>A0AAE3JQF0_9FIRM</name>
<gene>
    <name evidence="3" type="ORF">L0N21_00320</name>
</gene>